<dbReference type="InterPro" id="IPR043454">
    <property type="entry name" value="NPH3/RPT2-like"/>
</dbReference>
<sequence length="723" mass="77609">MYESFLIKGYPLKDIKKFFTMKYMKLGTKPDTFYTEEAVRSVLSDVPADLIIHVNNTKYQLHKFPLLLKCGLLQRLCSDDDGVDGVDAAPVPVALHDIPGGEEAFELCAKFCYGISINIGAGNFVAAALAARFLRMTEAVAKGNLVAKLDSFFDSCILQGWKDPIAALTAAWRISGWSESRIVQPCVDAIVEKILTPPSKVTWSYTYTRPGYAKKAHQSVPKDWWTEDVSELDIDVFRSLLSTVRAARLLPPPLIGEALHVYACKHLPDPLNHAAAAATANGQSSELETAAAKQRRVLETIVTMIPGDAGAVTGRFLLRLLRVASYVGASPSTRAQLVRQAGAQLDEARAVDLLVPMPSSSDPPAYDVGAAEAVLEHFLALFQRPAPPDERRRMSAAMEKVARTFDEYLRAVALHADFPVGKFVDLAECLPDIARNDHDGLYHAIDTYLKEHPELSKADKKRLCRMIDCRKLSPDVRAQAISNDRMPLRTIVQLLFVEQERAMGGGGASGSNSAVAPDAIAMLAARKEKEDEPPAPAADHKSDVHRPRGDHGERARADGAAMTRSLSASTTKTAGAAAPRTAESRGSRMRNKGKVLDEAGDGLVGILLVAALFILLIADGAAALFLLYRPQAPAIAMMAVQLPSFASCNGTVSDFAVTSSAASSSPVQTITVPASAGPSPAAVGAVALQQEQPQQQQQQVAAPPVMEVDSPVTGDEEDGGGFV</sequence>
<evidence type="ECO:0000256" key="1">
    <source>
        <dbReference type="ARBA" id="ARBA00004906"/>
    </source>
</evidence>
<feature type="compositionally biased region" description="Acidic residues" evidence="4">
    <location>
        <begin position="714"/>
        <end position="723"/>
    </location>
</feature>
<dbReference type="AlphaFoldDB" id="A0A0E0B0G1"/>
<protein>
    <recommendedName>
        <fullName evidence="6">NPH3 domain-containing protein</fullName>
    </recommendedName>
</protein>
<feature type="compositionally biased region" description="Low complexity" evidence="4">
    <location>
        <begin position="565"/>
        <end position="578"/>
    </location>
</feature>
<evidence type="ECO:0000256" key="3">
    <source>
        <dbReference type="PROSITE-ProRule" id="PRU00982"/>
    </source>
</evidence>
<accession>A0A0E0B0G1</accession>
<evidence type="ECO:0000256" key="4">
    <source>
        <dbReference type="SAM" id="MobiDB-lite"/>
    </source>
</evidence>
<dbReference type="PROSITE" id="PS51649">
    <property type="entry name" value="NPH3"/>
    <property type="match status" value="1"/>
</dbReference>
<comment type="similarity">
    <text evidence="3">Belongs to the NPH3 family.</text>
</comment>
<dbReference type="SUPFAM" id="SSF54695">
    <property type="entry name" value="POZ domain"/>
    <property type="match status" value="1"/>
</dbReference>
<evidence type="ECO:0000256" key="2">
    <source>
        <dbReference type="ARBA" id="ARBA00022786"/>
    </source>
</evidence>
<feature type="compositionally biased region" description="Low complexity" evidence="4">
    <location>
        <begin position="682"/>
        <end position="705"/>
    </location>
</feature>
<feature type="transmembrane region" description="Helical" evidence="5">
    <location>
        <begin position="603"/>
        <end position="628"/>
    </location>
</feature>
<comment type="pathway">
    <text evidence="1">Protein modification; protein ubiquitination.</text>
</comment>
<dbReference type="EnsemblPlants" id="OGLUM09G03510.1">
    <property type="protein sequence ID" value="OGLUM09G03510.1"/>
    <property type="gene ID" value="OGLUM09G03510"/>
</dbReference>
<dbReference type="UniPathway" id="UPA00143"/>
<reference evidence="7" key="1">
    <citation type="submission" date="2015-04" db="UniProtKB">
        <authorList>
            <consortium name="EnsemblPlants"/>
        </authorList>
    </citation>
    <scope>IDENTIFICATION</scope>
</reference>
<proteinExistence type="inferred from homology"/>
<evidence type="ECO:0000256" key="5">
    <source>
        <dbReference type="SAM" id="Phobius"/>
    </source>
</evidence>
<dbReference type="Gramene" id="OGLUM09G03510.1">
    <property type="protein sequence ID" value="OGLUM09G03510.1"/>
    <property type="gene ID" value="OGLUM09G03510"/>
</dbReference>
<feature type="compositionally biased region" description="Basic and acidic residues" evidence="4">
    <location>
        <begin position="526"/>
        <end position="557"/>
    </location>
</feature>
<feature type="region of interest" description="Disordered" evidence="4">
    <location>
        <begin position="682"/>
        <end position="723"/>
    </location>
</feature>
<name>A0A0E0B0G1_9ORYZ</name>
<evidence type="ECO:0000259" key="6">
    <source>
        <dbReference type="PROSITE" id="PS51649"/>
    </source>
</evidence>
<keyword evidence="5" id="KW-0472">Membrane</keyword>
<organism evidence="7">
    <name type="scientific">Oryza glumipatula</name>
    <dbReference type="NCBI Taxonomy" id="40148"/>
    <lineage>
        <taxon>Eukaryota</taxon>
        <taxon>Viridiplantae</taxon>
        <taxon>Streptophyta</taxon>
        <taxon>Embryophyta</taxon>
        <taxon>Tracheophyta</taxon>
        <taxon>Spermatophyta</taxon>
        <taxon>Magnoliopsida</taxon>
        <taxon>Liliopsida</taxon>
        <taxon>Poales</taxon>
        <taxon>Poaceae</taxon>
        <taxon>BOP clade</taxon>
        <taxon>Oryzoideae</taxon>
        <taxon>Oryzeae</taxon>
        <taxon>Oryzinae</taxon>
        <taxon>Oryza</taxon>
    </lineage>
</organism>
<dbReference type="Gene3D" id="3.30.710.10">
    <property type="entry name" value="Potassium Channel Kv1.1, Chain A"/>
    <property type="match status" value="1"/>
</dbReference>
<dbReference type="InterPro" id="IPR027356">
    <property type="entry name" value="NPH3_dom"/>
</dbReference>
<evidence type="ECO:0000313" key="7">
    <source>
        <dbReference type="EnsemblPlants" id="OGLUM09G03510.1"/>
    </source>
</evidence>
<keyword evidence="2" id="KW-0833">Ubl conjugation pathway</keyword>
<dbReference type="InterPro" id="IPR011333">
    <property type="entry name" value="SKP1/BTB/POZ_sf"/>
</dbReference>
<feature type="region of interest" description="Disordered" evidence="4">
    <location>
        <begin position="526"/>
        <end position="590"/>
    </location>
</feature>
<dbReference type="Pfam" id="PF03000">
    <property type="entry name" value="NPH3"/>
    <property type="match status" value="1"/>
</dbReference>
<evidence type="ECO:0000313" key="8">
    <source>
        <dbReference type="Proteomes" id="UP000026961"/>
    </source>
</evidence>
<dbReference type="PANTHER" id="PTHR32370">
    <property type="entry name" value="OS12G0117600 PROTEIN"/>
    <property type="match status" value="1"/>
</dbReference>
<keyword evidence="5" id="KW-0812">Transmembrane</keyword>
<dbReference type="eggNOG" id="ENOG502QQZH">
    <property type="taxonomic scope" value="Eukaryota"/>
</dbReference>
<feature type="domain" description="NPH3" evidence="6">
    <location>
        <begin position="223"/>
        <end position="501"/>
    </location>
</feature>
<dbReference type="Proteomes" id="UP000026961">
    <property type="component" value="Chromosome 9"/>
</dbReference>
<dbReference type="GO" id="GO:0016567">
    <property type="term" value="P:protein ubiquitination"/>
    <property type="evidence" value="ECO:0007669"/>
    <property type="project" value="UniProtKB-UniPathway"/>
</dbReference>
<reference evidence="7" key="2">
    <citation type="submission" date="2018-05" db="EMBL/GenBank/DDBJ databases">
        <title>OgluRS3 (Oryza glumaepatula Reference Sequence Version 3).</title>
        <authorList>
            <person name="Zhang J."/>
            <person name="Kudrna D."/>
            <person name="Lee S."/>
            <person name="Talag J."/>
            <person name="Welchert J."/>
            <person name="Wing R.A."/>
        </authorList>
    </citation>
    <scope>NUCLEOTIDE SEQUENCE [LARGE SCALE GENOMIC DNA]</scope>
</reference>
<keyword evidence="8" id="KW-1185">Reference proteome</keyword>
<keyword evidence="5" id="KW-1133">Transmembrane helix</keyword>